<dbReference type="GO" id="GO:0051287">
    <property type="term" value="F:NAD binding"/>
    <property type="evidence" value="ECO:0007669"/>
    <property type="project" value="InterPro"/>
</dbReference>
<feature type="domain" description="D-isomer specific 2-hydroxyacid dehydrogenase NAD-binding" evidence="3">
    <location>
        <begin position="227"/>
        <end position="320"/>
    </location>
</feature>
<dbReference type="InterPro" id="IPR036291">
    <property type="entry name" value="NAD(P)-bd_dom_sf"/>
</dbReference>
<dbReference type="Proteomes" id="UP000777438">
    <property type="component" value="Unassembled WGS sequence"/>
</dbReference>
<feature type="domain" description="D-isomer specific 2-hydroxyacid dehydrogenase NAD-binding" evidence="3">
    <location>
        <begin position="120"/>
        <end position="187"/>
    </location>
</feature>
<evidence type="ECO:0000256" key="2">
    <source>
        <dbReference type="ARBA" id="ARBA00023027"/>
    </source>
</evidence>
<evidence type="ECO:0000259" key="3">
    <source>
        <dbReference type="Pfam" id="PF02826"/>
    </source>
</evidence>
<keyword evidence="1" id="KW-0560">Oxidoreductase</keyword>
<evidence type="ECO:0000313" key="5">
    <source>
        <dbReference type="Proteomes" id="UP000777438"/>
    </source>
</evidence>
<proteinExistence type="predicted"/>
<sequence length="354" mass="39660">MSFKDDVLLVYLPSPAPPAFLDSVGQKFPNLTVRWIETPVEHGMLLPPDHLTPEQWHGVTLMCIYHVPRPELIPNVRFFQTASAGTDAWMKHPKYLDPDVIFANASGCQPPQIAEWVIGTYLSHEHHFHIYADQQKQELWRPRLELPVQVSTGRRMGILGYGGIGRQCARLGQALGMEIYAYTLRPRLTPDSRRDATYCVPGTGDPDGLMPSKWFSGSSRAAVDHFLAQDLDLLVVALPLSDATRALLGPEQFRILSRNRNKTFVTNIARGAIIDDAALIHALETGLVRGAAIDVAEPEPLPKGNPLWKAPNLFITPHVAWQSTRYWENLSDLLLRNLEKLASGQTVINMEKKR</sequence>
<dbReference type="SUPFAM" id="SSF51735">
    <property type="entry name" value="NAD(P)-binding Rossmann-fold domains"/>
    <property type="match status" value="1"/>
</dbReference>
<protein>
    <recommendedName>
        <fullName evidence="3">D-isomer specific 2-hydroxyacid dehydrogenase NAD-binding domain-containing protein</fullName>
    </recommendedName>
</protein>
<evidence type="ECO:0000256" key="1">
    <source>
        <dbReference type="ARBA" id="ARBA00023002"/>
    </source>
</evidence>
<keyword evidence="2" id="KW-0520">NAD</keyword>
<dbReference type="PANTHER" id="PTHR43333:SF1">
    <property type="entry name" value="D-ISOMER SPECIFIC 2-HYDROXYACID DEHYDROGENASE NAD-BINDING DOMAIN-CONTAINING PROTEIN"/>
    <property type="match status" value="1"/>
</dbReference>
<dbReference type="PANTHER" id="PTHR43333">
    <property type="entry name" value="2-HACID_DH_C DOMAIN-CONTAINING PROTEIN"/>
    <property type="match status" value="1"/>
</dbReference>
<dbReference type="PROSITE" id="PS00065">
    <property type="entry name" value="D_2_HYDROXYACID_DH_1"/>
    <property type="match status" value="1"/>
</dbReference>
<dbReference type="CDD" id="cd12163">
    <property type="entry name" value="2-Hacid_dh_5"/>
    <property type="match status" value="1"/>
</dbReference>
<evidence type="ECO:0000313" key="4">
    <source>
        <dbReference type="EMBL" id="KAH6887956.1"/>
    </source>
</evidence>
<dbReference type="OrthoDB" id="298012at2759"/>
<accession>A0A9P8W2S5</accession>
<organism evidence="4 5">
    <name type="scientific">Thelonectria olida</name>
    <dbReference type="NCBI Taxonomy" id="1576542"/>
    <lineage>
        <taxon>Eukaryota</taxon>
        <taxon>Fungi</taxon>
        <taxon>Dikarya</taxon>
        <taxon>Ascomycota</taxon>
        <taxon>Pezizomycotina</taxon>
        <taxon>Sordariomycetes</taxon>
        <taxon>Hypocreomycetidae</taxon>
        <taxon>Hypocreales</taxon>
        <taxon>Nectriaceae</taxon>
        <taxon>Thelonectria</taxon>
    </lineage>
</organism>
<keyword evidence="5" id="KW-1185">Reference proteome</keyword>
<reference evidence="4 5" key="1">
    <citation type="journal article" date="2021" name="Nat. Commun.">
        <title>Genetic determinants of endophytism in the Arabidopsis root mycobiome.</title>
        <authorList>
            <person name="Mesny F."/>
            <person name="Miyauchi S."/>
            <person name="Thiergart T."/>
            <person name="Pickel B."/>
            <person name="Atanasova L."/>
            <person name="Karlsson M."/>
            <person name="Huettel B."/>
            <person name="Barry K.W."/>
            <person name="Haridas S."/>
            <person name="Chen C."/>
            <person name="Bauer D."/>
            <person name="Andreopoulos W."/>
            <person name="Pangilinan J."/>
            <person name="LaButti K."/>
            <person name="Riley R."/>
            <person name="Lipzen A."/>
            <person name="Clum A."/>
            <person name="Drula E."/>
            <person name="Henrissat B."/>
            <person name="Kohler A."/>
            <person name="Grigoriev I.V."/>
            <person name="Martin F.M."/>
            <person name="Hacquard S."/>
        </authorList>
    </citation>
    <scope>NUCLEOTIDE SEQUENCE [LARGE SCALE GENOMIC DNA]</scope>
    <source>
        <strain evidence="4 5">MPI-CAGE-CH-0241</strain>
    </source>
</reference>
<gene>
    <name evidence="4" type="ORF">B0T10DRAFT_63750</name>
</gene>
<dbReference type="AlphaFoldDB" id="A0A9P8W2S5"/>
<dbReference type="InterPro" id="IPR006140">
    <property type="entry name" value="D-isomer_DH_NAD-bd"/>
</dbReference>
<dbReference type="InterPro" id="IPR029752">
    <property type="entry name" value="D-isomer_DH_CS1"/>
</dbReference>
<name>A0A9P8W2S5_9HYPO</name>
<comment type="caution">
    <text evidence="4">The sequence shown here is derived from an EMBL/GenBank/DDBJ whole genome shotgun (WGS) entry which is preliminary data.</text>
</comment>
<dbReference type="Pfam" id="PF02826">
    <property type="entry name" value="2-Hacid_dh_C"/>
    <property type="match status" value="2"/>
</dbReference>
<dbReference type="Gene3D" id="3.40.50.720">
    <property type="entry name" value="NAD(P)-binding Rossmann-like Domain"/>
    <property type="match status" value="2"/>
</dbReference>
<dbReference type="GO" id="GO:0016491">
    <property type="term" value="F:oxidoreductase activity"/>
    <property type="evidence" value="ECO:0007669"/>
    <property type="project" value="UniProtKB-KW"/>
</dbReference>
<dbReference type="EMBL" id="JAGPYM010000013">
    <property type="protein sequence ID" value="KAH6887956.1"/>
    <property type="molecule type" value="Genomic_DNA"/>
</dbReference>